<dbReference type="Pfam" id="PF00069">
    <property type="entry name" value="Pkinase"/>
    <property type="match status" value="2"/>
</dbReference>
<sequence>QYVIKKLNLRNASSCERRAAEQEAQLLSQLRHPNIVTYRESWQGQDGHLYIVMGFCEGGDLYHKLKEQKGKLLPENQVVEWFVQIAMALQVKESMNVSASDVNLIWLFLHLKLPAGLQPLNSFTKSLLERRCLNLEIKLVQLIKVPFFQSDVWALGCCVYEMATLKHAFSAKDMNSLVYRIIEGKLPPMPKDYSPQLVEIIRTMLSKTPEERPSVKSILRQPYIKQQISLFLEATKA</sequence>
<name>A0A7L1D8F3_9PASS</name>
<evidence type="ECO:0000313" key="10">
    <source>
        <dbReference type="EMBL" id="NXM73137.1"/>
    </source>
</evidence>
<keyword evidence="5 10" id="KW-0418">Kinase</keyword>
<dbReference type="GO" id="GO:0005524">
    <property type="term" value="F:ATP binding"/>
    <property type="evidence" value="ECO:0007669"/>
    <property type="project" value="UniProtKB-KW"/>
</dbReference>
<evidence type="ECO:0000256" key="5">
    <source>
        <dbReference type="ARBA" id="ARBA00022777"/>
    </source>
</evidence>
<keyword evidence="2" id="KW-0723">Serine/threonine-protein kinase</keyword>
<evidence type="ECO:0000256" key="4">
    <source>
        <dbReference type="ARBA" id="ARBA00022741"/>
    </source>
</evidence>
<dbReference type="PANTHER" id="PTHR44899:SF7">
    <property type="entry name" value="NIMA-RELATED KINASE"/>
    <property type="match status" value="1"/>
</dbReference>
<dbReference type="InterPro" id="IPR011009">
    <property type="entry name" value="Kinase-like_dom_sf"/>
</dbReference>
<keyword evidence="6" id="KW-0067">ATP-binding</keyword>
<organism evidence="10 11">
    <name type="scientific">Serilophus lunatus</name>
    <name type="common">silver-breasted broadbill</name>
    <dbReference type="NCBI Taxonomy" id="239386"/>
    <lineage>
        <taxon>Eukaryota</taxon>
        <taxon>Metazoa</taxon>
        <taxon>Chordata</taxon>
        <taxon>Craniata</taxon>
        <taxon>Vertebrata</taxon>
        <taxon>Euteleostomi</taxon>
        <taxon>Archelosauria</taxon>
        <taxon>Archosauria</taxon>
        <taxon>Dinosauria</taxon>
        <taxon>Saurischia</taxon>
        <taxon>Theropoda</taxon>
        <taxon>Coelurosauria</taxon>
        <taxon>Aves</taxon>
        <taxon>Neognathae</taxon>
        <taxon>Neoaves</taxon>
        <taxon>Telluraves</taxon>
        <taxon>Australaves</taxon>
        <taxon>Passeriformes</taxon>
        <taxon>Eurylaimidae</taxon>
        <taxon>Serilophus</taxon>
    </lineage>
</organism>
<dbReference type="EMBL" id="VXBA01003570">
    <property type="protein sequence ID" value="NXM73137.1"/>
    <property type="molecule type" value="Genomic_DNA"/>
</dbReference>
<evidence type="ECO:0000256" key="6">
    <source>
        <dbReference type="ARBA" id="ARBA00022840"/>
    </source>
</evidence>
<protein>
    <recommendedName>
        <fullName evidence="1">non-specific serine/threonine protein kinase</fullName>
        <ecNumber evidence="1">2.7.11.1</ecNumber>
    </recommendedName>
</protein>
<dbReference type="InterPro" id="IPR051131">
    <property type="entry name" value="NEK_Ser/Thr_kinase_NIMA"/>
</dbReference>
<reference evidence="10 11" key="1">
    <citation type="submission" date="2019-09" db="EMBL/GenBank/DDBJ databases">
        <title>Bird 10,000 Genomes (B10K) Project - Family phase.</title>
        <authorList>
            <person name="Zhang G."/>
        </authorList>
    </citation>
    <scope>NUCLEOTIDE SEQUENCE [LARGE SCALE GENOMIC DNA]</scope>
    <source>
        <strain evidence="10">B10K-DU-002-03</strain>
        <tissue evidence="10">Muscle</tissue>
    </source>
</reference>
<evidence type="ECO:0000256" key="3">
    <source>
        <dbReference type="ARBA" id="ARBA00022679"/>
    </source>
</evidence>
<dbReference type="Gene3D" id="1.10.510.10">
    <property type="entry name" value="Transferase(Phosphotransferase) domain 1"/>
    <property type="match status" value="2"/>
</dbReference>
<evidence type="ECO:0000313" key="11">
    <source>
        <dbReference type="Proteomes" id="UP000553648"/>
    </source>
</evidence>
<evidence type="ECO:0000256" key="1">
    <source>
        <dbReference type="ARBA" id="ARBA00012513"/>
    </source>
</evidence>
<evidence type="ECO:0000256" key="7">
    <source>
        <dbReference type="ARBA" id="ARBA00047899"/>
    </source>
</evidence>
<keyword evidence="3" id="KW-0808">Transferase</keyword>
<dbReference type="Proteomes" id="UP000553648">
    <property type="component" value="Unassembled WGS sequence"/>
</dbReference>
<evidence type="ECO:0000259" key="9">
    <source>
        <dbReference type="PROSITE" id="PS50011"/>
    </source>
</evidence>
<proteinExistence type="predicted"/>
<keyword evidence="11" id="KW-1185">Reference proteome</keyword>
<evidence type="ECO:0000256" key="2">
    <source>
        <dbReference type="ARBA" id="ARBA00022527"/>
    </source>
</evidence>
<dbReference type="GO" id="GO:0004674">
    <property type="term" value="F:protein serine/threonine kinase activity"/>
    <property type="evidence" value="ECO:0007669"/>
    <property type="project" value="UniProtKB-KW"/>
</dbReference>
<feature type="domain" description="Protein kinase" evidence="9">
    <location>
        <begin position="1"/>
        <end position="224"/>
    </location>
</feature>
<dbReference type="OrthoDB" id="248923at2759"/>
<keyword evidence="4" id="KW-0547">Nucleotide-binding</keyword>
<dbReference type="PANTHER" id="PTHR44899">
    <property type="entry name" value="CAMK FAMILY PROTEIN KINASE"/>
    <property type="match status" value="1"/>
</dbReference>
<accession>A0A7L1D8F3</accession>
<feature type="non-terminal residue" evidence="10">
    <location>
        <position position="1"/>
    </location>
</feature>
<gene>
    <name evidence="10" type="primary">Nek4_0</name>
    <name evidence="10" type="ORF">SERLUN_R09855</name>
</gene>
<comment type="catalytic activity">
    <reaction evidence="7">
        <text>L-threonyl-[protein] + ATP = O-phospho-L-threonyl-[protein] + ADP + H(+)</text>
        <dbReference type="Rhea" id="RHEA:46608"/>
        <dbReference type="Rhea" id="RHEA-COMP:11060"/>
        <dbReference type="Rhea" id="RHEA-COMP:11605"/>
        <dbReference type="ChEBI" id="CHEBI:15378"/>
        <dbReference type="ChEBI" id="CHEBI:30013"/>
        <dbReference type="ChEBI" id="CHEBI:30616"/>
        <dbReference type="ChEBI" id="CHEBI:61977"/>
        <dbReference type="ChEBI" id="CHEBI:456216"/>
        <dbReference type="EC" id="2.7.11.1"/>
    </reaction>
</comment>
<dbReference type="InterPro" id="IPR000719">
    <property type="entry name" value="Prot_kinase_dom"/>
</dbReference>
<comment type="catalytic activity">
    <reaction evidence="8">
        <text>L-seryl-[protein] + ATP = O-phospho-L-seryl-[protein] + ADP + H(+)</text>
        <dbReference type="Rhea" id="RHEA:17989"/>
        <dbReference type="Rhea" id="RHEA-COMP:9863"/>
        <dbReference type="Rhea" id="RHEA-COMP:11604"/>
        <dbReference type="ChEBI" id="CHEBI:15378"/>
        <dbReference type="ChEBI" id="CHEBI:29999"/>
        <dbReference type="ChEBI" id="CHEBI:30616"/>
        <dbReference type="ChEBI" id="CHEBI:83421"/>
        <dbReference type="ChEBI" id="CHEBI:456216"/>
        <dbReference type="EC" id="2.7.11.1"/>
    </reaction>
</comment>
<dbReference type="PROSITE" id="PS50011">
    <property type="entry name" value="PROTEIN_KINASE_DOM"/>
    <property type="match status" value="1"/>
</dbReference>
<dbReference type="SUPFAM" id="SSF56112">
    <property type="entry name" value="Protein kinase-like (PK-like)"/>
    <property type="match status" value="1"/>
</dbReference>
<comment type="caution">
    <text evidence="10">The sequence shown here is derived from an EMBL/GenBank/DDBJ whole genome shotgun (WGS) entry which is preliminary data.</text>
</comment>
<feature type="non-terminal residue" evidence="10">
    <location>
        <position position="237"/>
    </location>
</feature>
<evidence type="ECO:0000256" key="8">
    <source>
        <dbReference type="ARBA" id="ARBA00048679"/>
    </source>
</evidence>
<dbReference type="AlphaFoldDB" id="A0A7L1D8F3"/>
<dbReference type="EC" id="2.7.11.1" evidence="1"/>
<dbReference type="Gene3D" id="3.30.200.20">
    <property type="entry name" value="Phosphorylase Kinase, domain 1"/>
    <property type="match status" value="1"/>
</dbReference>